<sequence>MNLVSVQDLIEAGRQVSLTGSALAEQAKKGTPKQREYLYGLLVAGVEGLEGFRLFFRPFPRGSRA</sequence>
<accession>A0A839QTL3</accession>
<protein>
    <submittedName>
        <fullName evidence="1">Uncharacterized protein</fullName>
    </submittedName>
</protein>
<dbReference type="Proteomes" id="UP000523000">
    <property type="component" value="Unassembled WGS sequence"/>
</dbReference>
<dbReference type="AlphaFoldDB" id="A0A839QTL3"/>
<proteinExistence type="predicted"/>
<reference evidence="1 2" key="1">
    <citation type="submission" date="2020-08" db="EMBL/GenBank/DDBJ databases">
        <title>Sequencing the genomes of 1000 actinobacteria strains.</title>
        <authorList>
            <person name="Klenk H.-P."/>
        </authorList>
    </citation>
    <scope>NUCLEOTIDE SEQUENCE [LARGE SCALE GENOMIC DNA]</scope>
    <source>
        <strain evidence="1 2">DSM 22826</strain>
    </source>
</reference>
<organism evidence="1 2">
    <name type="scientific">Paeniglutamicibacter cryotolerans</name>
    <dbReference type="NCBI Taxonomy" id="670079"/>
    <lineage>
        <taxon>Bacteria</taxon>
        <taxon>Bacillati</taxon>
        <taxon>Actinomycetota</taxon>
        <taxon>Actinomycetes</taxon>
        <taxon>Micrococcales</taxon>
        <taxon>Micrococcaceae</taxon>
        <taxon>Paeniglutamicibacter</taxon>
    </lineage>
</organism>
<comment type="caution">
    <text evidence="1">The sequence shown here is derived from an EMBL/GenBank/DDBJ whole genome shotgun (WGS) entry which is preliminary data.</text>
</comment>
<name>A0A839QTL3_9MICC</name>
<gene>
    <name evidence="1" type="ORF">E9229_001562</name>
</gene>
<evidence type="ECO:0000313" key="1">
    <source>
        <dbReference type="EMBL" id="MBB2995371.1"/>
    </source>
</evidence>
<dbReference type="EMBL" id="JACHVS010000001">
    <property type="protein sequence ID" value="MBB2995371.1"/>
    <property type="molecule type" value="Genomic_DNA"/>
</dbReference>
<keyword evidence="2" id="KW-1185">Reference proteome</keyword>
<evidence type="ECO:0000313" key="2">
    <source>
        <dbReference type="Proteomes" id="UP000523000"/>
    </source>
</evidence>